<name>R9GVP4_9SPHI</name>
<reference evidence="1 2" key="1">
    <citation type="journal article" date="2013" name="Genome Announc.">
        <title>Draft Genome Sequence of Arcticibacter svalbardensis Strain MN12-7T, a Member of the Family Sphingobacteriaceae Isolated from an Arctic Soil Sample.</title>
        <authorList>
            <person name="Shivaji S."/>
            <person name="Ara S."/>
            <person name="Prasad S."/>
            <person name="Manasa B.P."/>
            <person name="Begum Z."/>
            <person name="Singh A."/>
            <person name="Kumar Pinnaka A."/>
        </authorList>
    </citation>
    <scope>NUCLEOTIDE SEQUENCE [LARGE SCALE GENOMIC DNA]</scope>
    <source>
        <strain evidence="1 2">MN12-7</strain>
    </source>
</reference>
<protein>
    <submittedName>
        <fullName evidence="1">Uncharacterized protein</fullName>
    </submittedName>
</protein>
<evidence type="ECO:0000313" key="2">
    <source>
        <dbReference type="Proteomes" id="UP000014174"/>
    </source>
</evidence>
<dbReference type="EMBL" id="AQPN01000037">
    <property type="protein sequence ID" value="EOR95917.1"/>
    <property type="molecule type" value="Genomic_DNA"/>
</dbReference>
<dbReference type="STRING" id="1150600.ADIARSV_0895"/>
<keyword evidence="2" id="KW-1185">Reference proteome</keyword>
<gene>
    <name evidence="1" type="ORF">ADIARSV_0895</name>
</gene>
<proteinExistence type="predicted"/>
<dbReference type="Proteomes" id="UP000014174">
    <property type="component" value="Unassembled WGS sequence"/>
</dbReference>
<organism evidence="1 2">
    <name type="scientific">Arcticibacter svalbardensis MN12-7</name>
    <dbReference type="NCBI Taxonomy" id="1150600"/>
    <lineage>
        <taxon>Bacteria</taxon>
        <taxon>Pseudomonadati</taxon>
        <taxon>Bacteroidota</taxon>
        <taxon>Sphingobacteriia</taxon>
        <taxon>Sphingobacteriales</taxon>
        <taxon>Sphingobacteriaceae</taxon>
        <taxon>Arcticibacter</taxon>
    </lineage>
</organism>
<comment type="caution">
    <text evidence="1">The sequence shown here is derived from an EMBL/GenBank/DDBJ whole genome shotgun (WGS) entry which is preliminary data.</text>
</comment>
<dbReference type="AlphaFoldDB" id="R9GVP4"/>
<sequence>MIASLIAIPLCFILMHNWLQNFAYCTSISWWTFGIAAVLAT</sequence>
<accession>R9GVP4</accession>
<evidence type="ECO:0000313" key="1">
    <source>
        <dbReference type="EMBL" id="EOR95917.1"/>
    </source>
</evidence>